<reference evidence="8 9" key="1">
    <citation type="journal article" date="2017" name="PLoS Biol.">
        <title>The sea cucumber genome provides insights into morphological evolution and visceral regeneration.</title>
        <authorList>
            <person name="Zhang X."/>
            <person name="Sun L."/>
            <person name="Yuan J."/>
            <person name="Sun Y."/>
            <person name="Gao Y."/>
            <person name="Zhang L."/>
            <person name="Li S."/>
            <person name="Dai H."/>
            <person name="Hamel J.F."/>
            <person name="Liu C."/>
            <person name="Yu Y."/>
            <person name="Liu S."/>
            <person name="Lin W."/>
            <person name="Guo K."/>
            <person name="Jin S."/>
            <person name="Xu P."/>
            <person name="Storey K.B."/>
            <person name="Huan P."/>
            <person name="Zhang T."/>
            <person name="Zhou Y."/>
            <person name="Zhang J."/>
            <person name="Lin C."/>
            <person name="Li X."/>
            <person name="Xing L."/>
            <person name="Huo D."/>
            <person name="Sun M."/>
            <person name="Wang L."/>
            <person name="Mercier A."/>
            <person name="Li F."/>
            <person name="Yang H."/>
            <person name="Xiang J."/>
        </authorList>
    </citation>
    <scope>NUCLEOTIDE SEQUENCE [LARGE SCALE GENOMIC DNA]</scope>
    <source>
        <strain evidence="8">Shaxun</strain>
        <tissue evidence="8">Muscle</tissue>
    </source>
</reference>
<dbReference type="InterPro" id="IPR009057">
    <property type="entry name" value="Homeodomain-like_sf"/>
</dbReference>
<dbReference type="InterPro" id="IPR050224">
    <property type="entry name" value="TALE_homeobox"/>
</dbReference>
<dbReference type="PANTHER" id="PTHR11850">
    <property type="entry name" value="HOMEOBOX PROTEIN TRANSCRIPTION FACTORS"/>
    <property type="match status" value="1"/>
</dbReference>
<dbReference type="SUPFAM" id="SSF46689">
    <property type="entry name" value="Homeodomain-like"/>
    <property type="match status" value="1"/>
</dbReference>
<comment type="similarity">
    <text evidence="1">Belongs to the TALE/MEIS homeobox family.</text>
</comment>
<comment type="caution">
    <text evidence="8">The sequence shown here is derived from an EMBL/GenBank/DDBJ whole genome shotgun (WGS) entry which is preliminary data.</text>
</comment>
<feature type="DNA-binding region" description="Homeobox" evidence="5">
    <location>
        <begin position="3"/>
        <end position="48"/>
    </location>
</feature>
<dbReference type="OrthoDB" id="10056939at2759"/>
<dbReference type="GO" id="GO:0006355">
    <property type="term" value="P:regulation of DNA-templated transcription"/>
    <property type="evidence" value="ECO:0007669"/>
    <property type="project" value="InterPro"/>
</dbReference>
<dbReference type="GO" id="GO:0005634">
    <property type="term" value="C:nucleus"/>
    <property type="evidence" value="ECO:0007669"/>
    <property type="project" value="UniProtKB-SubCell"/>
</dbReference>
<feature type="compositionally biased region" description="Polar residues" evidence="6">
    <location>
        <begin position="65"/>
        <end position="82"/>
    </location>
</feature>
<dbReference type="EMBL" id="MRZV01000149">
    <property type="protein sequence ID" value="PIK57210.1"/>
    <property type="molecule type" value="Genomic_DNA"/>
</dbReference>
<accession>A0A2G8LAM8</accession>
<dbReference type="SMART" id="SM00389">
    <property type="entry name" value="HOX"/>
    <property type="match status" value="1"/>
</dbReference>
<dbReference type="Proteomes" id="UP000230750">
    <property type="component" value="Unassembled WGS sequence"/>
</dbReference>
<protein>
    <submittedName>
        <fullName evidence="8">Putative homeobox protein PKNOX2 isoform X4</fullName>
    </submittedName>
</protein>
<evidence type="ECO:0000256" key="2">
    <source>
        <dbReference type="ARBA" id="ARBA00023125"/>
    </source>
</evidence>
<feature type="compositionally biased region" description="Low complexity" evidence="6">
    <location>
        <begin position="108"/>
        <end position="118"/>
    </location>
</feature>
<organism evidence="8 9">
    <name type="scientific">Stichopus japonicus</name>
    <name type="common">Sea cucumber</name>
    <dbReference type="NCBI Taxonomy" id="307972"/>
    <lineage>
        <taxon>Eukaryota</taxon>
        <taxon>Metazoa</taxon>
        <taxon>Echinodermata</taxon>
        <taxon>Eleutherozoa</taxon>
        <taxon>Echinozoa</taxon>
        <taxon>Holothuroidea</taxon>
        <taxon>Aspidochirotacea</taxon>
        <taxon>Aspidochirotida</taxon>
        <taxon>Stichopodidae</taxon>
        <taxon>Apostichopus</taxon>
    </lineage>
</organism>
<evidence type="ECO:0000313" key="9">
    <source>
        <dbReference type="Proteomes" id="UP000230750"/>
    </source>
</evidence>
<keyword evidence="4 5" id="KW-0539">Nucleus</keyword>
<keyword evidence="3 5" id="KW-0371">Homeobox</keyword>
<evidence type="ECO:0000256" key="1">
    <source>
        <dbReference type="ARBA" id="ARBA00009661"/>
    </source>
</evidence>
<feature type="region of interest" description="Disordered" evidence="6">
    <location>
        <begin position="53"/>
        <end position="160"/>
    </location>
</feature>
<dbReference type="PROSITE" id="PS50071">
    <property type="entry name" value="HOMEOBOX_2"/>
    <property type="match status" value="1"/>
</dbReference>
<sequence length="160" mass="17832">MRSWLFQHIVHPYPTEDEKRMIAAQTNLTLLQVNNWFINARRRILQPMLDASNPEAAKAKKQKTANRPSTQRFWPQSLANIGQTTTTTQTTAGIAKTVESDSSSRSAQLSPELQQLQPPRNPMSPSSILNHSSAESPQMVDVSGHSESDNESDSQAFQTT</sequence>
<dbReference type="FunFam" id="1.10.10.60:FF:000004">
    <property type="entry name" value="Meis2 homeobox isoform 2c"/>
    <property type="match status" value="1"/>
</dbReference>
<name>A0A2G8LAM8_STIJA</name>
<dbReference type="Gene3D" id="1.10.10.60">
    <property type="entry name" value="Homeodomain-like"/>
    <property type="match status" value="1"/>
</dbReference>
<dbReference type="GO" id="GO:0003677">
    <property type="term" value="F:DNA binding"/>
    <property type="evidence" value="ECO:0007669"/>
    <property type="project" value="UniProtKB-UniRule"/>
</dbReference>
<feature type="domain" description="Homeobox" evidence="7">
    <location>
        <begin position="1"/>
        <end position="47"/>
    </location>
</feature>
<evidence type="ECO:0000313" key="8">
    <source>
        <dbReference type="EMBL" id="PIK57210.1"/>
    </source>
</evidence>
<comment type="subcellular location">
    <subcellularLocation>
        <location evidence="5">Nucleus</location>
    </subcellularLocation>
</comment>
<dbReference type="STRING" id="307972.A0A2G8LAM8"/>
<gene>
    <name evidence="8" type="ORF">BSL78_05846</name>
</gene>
<dbReference type="AlphaFoldDB" id="A0A2G8LAM8"/>
<evidence type="ECO:0000256" key="5">
    <source>
        <dbReference type="PROSITE-ProRule" id="PRU00108"/>
    </source>
</evidence>
<dbReference type="CDD" id="cd00086">
    <property type="entry name" value="homeodomain"/>
    <property type="match status" value="1"/>
</dbReference>
<feature type="compositionally biased region" description="Polar residues" evidence="6">
    <location>
        <begin position="123"/>
        <end position="136"/>
    </location>
</feature>
<evidence type="ECO:0000259" key="7">
    <source>
        <dbReference type="PROSITE" id="PS50071"/>
    </source>
</evidence>
<dbReference type="InterPro" id="IPR001356">
    <property type="entry name" value="HD"/>
</dbReference>
<evidence type="ECO:0000256" key="3">
    <source>
        <dbReference type="ARBA" id="ARBA00023155"/>
    </source>
</evidence>
<dbReference type="InterPro" id="IPR008422">
    <property type="entry name" value="KN_HD"/>
</dbReference>
<proteinExistence type="inferred from homology"/>
<evidence type="ECO:0000256" key="6">
    <source>
        <dbReference type="SAM" id="MobiDB-lite"/>
    </source>
</evidence>
<dbReference type="Pfam" id="PF05920">
    <property type="entry name" value="Homeobox_KN"/>
    <property type="match status" value="1"/>
</dbReference>
<keyword evidence="9" id="KW-1185">Reference proteome</keyword>
<keyword evidence="2 5" id="KW-0238">DNA-binding</keyword>
<evidence type="ECO:0000256" key="4">
    <source>
        <dbReference type="ARBA" id="ARBA00023242"/>
    </source>
</evidence>